<evidence type="ECO:0000313" key="2">
    <source>
        <dbReference type="Proteomes" id="UP000826212"/>
    </source>
</evidence>
<evidence type="ECO:0000313" key="1">
    <source>
        <dbReference type="EMBL" id="QZE15265.1"/>
    </source>
</evidence>
<gene>
    <name evidence="1" type="ORF">K4L44_05380</name>
</gene>
<sequence length="436" mass="51800">MKQIIQNQSKNRKQHAINQETAKKLYLQAILRADQHFHRRLVTATGCPKPLLKKRPSLLLLQLEKAIENIENPLYHYYHHTMTEPFCILHCRFLFNAPIEQKSFSQFVYIETLTQHCKEYAPQLPSQSSCNKFAQLQTISELTYEEKYHHLTTPLLLLKFTLLICPSCYNLQEIETSVFEEIDKFYYTSQSPYITVENINKKLRTQFDLFIRYHYDHAIETLQNYDKKTIQWMITEFRTLTSIAQTRCHNQCDNNFCLGLNNLLEVLKEKHHQKRKEIKKHQHLIQNRNLEQHIYAKSNTTINDLEYYRQTEAPFYIKRAIDIQTMVTIQKKLHHLGLCQATVSELRNLFNGTPLTHPILWTGKLNALRTFILEIKKLEGVEYQKRNFWEKVSILFRMDGNKLINTKKIVKCRQSTLQSKIMNIVTLLDTPIFHSK</sequence>
<protein>
    <submittedName>
        <fullName evidence="1">Uncharacterized protein</fullName>
    </submittedName>
</protein>
<dbReference type="Proteomes" id="UP000826212">
    <property type="component" value="Chromosome"/>
</dbReference>
<accession>A0AC61NHW2</accession>
<reference evidence="1" key="1">
    <citation type="submission" date="2021-08" db="EMBL/GenBank/DDBJ databases">
        <title>Novel anaerobic bacterium isolated from sea squirt in East Sea, Republic of Korea.</title>
        <authorList>
            <person name="Nguyen T.H."/>
            <person name="Li Z."/>
            <person name="Lee Y.-J."/>
            <person name="Ko J."/>
            <person name="Kim S.-G."/>
        </authorList>
    </citation>
    <scope>NUCLEOTIDE SEQUENCE</scope>
    <source>
        <strain evidence="1">KCTC 25031</strain>
    </source>
</reference>
<keyword evidence="2" id="KW-1185">Reference proteome</keyword>
<dbReference type="EMBL" id="CP081303">
    <property type="protein sequence ID" value="QZE15265.1"/>
    <property type="molecule type" value="Genomic_DNA"/>
</dbReference>
<name>A0AC61NHW2_9BACT</name>
<organism evidence="1 2">
    <name type="scientific">Halosquirtibacter laminarini</name>
    <dbReference type="NCBI Taxonomy" id="3374600"/>
    <lineage>
        <taxon>Bacteria</taxon>
        <taxon>Pseudomonadati</taxon>
        <taxon>Bacteroidota</taxon>
        <taxon>Bacteroidia</taxon>
        <taxon>Marinilabiliales</taxon>
        <taxon>Prolixibacteraceae</taxon>
        <taxon>Halosquirtibacter</taxon>
    </lineage>
</organism>
<proteinExistence type="predicted"/>